<gene>
    <name evidence="1" type="ORF">C2R92_00900</name>
</gene>
<evidence type="ECO:0000313" key="2">
    <source>
        <dbReference type="Proteomes" id="UP000244660"/>
    </source>
</evidence>
<sequence length="65" mass="7287">MSAAKMEKKRDDAKAYYSQVEAAVKKADVVIDNLQAVRKMADLFTRQITKFDALFFSLAQDAIAT</sequence>
<name>A0A2T6SYS8_HELPX</name>
<comment type="caution">
    <text evidence="1">The sequence shown here is derived from an EMBL/GenBank/DDBJ whole genome shotgun (WGS) entry which is preliminary data.</text>
</comment>
<dbReference type="AlphaFoldDB" id="A0A2T6SYS8"/>
<reference evidence="1 2" key="1">
    <citation type="submission" date="2018-01" db="EMBL/GenBank/DDBJ databases">
        <title>Helicobacter pylori genome-wide association study shows promise for predicting gastric cancer risk.</title>
        <authorList>
            <person name="Berthenet E."/>
            <person name="Yahara K."/>
            <person name="Thorell K."/>
            <person name="Pascoe B."/>
            <person name="Meric G."/>
            <person name="Mikhail J.M."/>
            <person name="Engstrand L."/>
            <person name="Enroth H."/>
            <person name="Burette A."/>
            <person name="Megraud F."/>
            <person name="Atherton J."/>
            <person name="Smith S."/>
            <person name="Wilkinson T.S."/>
            <person name="Hitchings M.D."/>
            <person name="Falush D."/>
            <person name="Sheppard S.K."/>
        </authorList>
    </citation>
    <scope>NUCLEOTIDE SEQUENCE [LARGE SCALE GENOMIC DNA]</scope>
    <source>
        <strain evidence="1 2">462</strain>
    </source>
</reference>
<dbReference type="Proteomes" id="UP000244660">
    <property type="component" value="Unassembled WGS sequence"/>
</dbReference>
<dbReference type="EMBL" id="QBQB01000053">
    <property type="protein sequence ID" value="PUD43370.1"/>
    <property type="molecule type" value="Genomic_DNA"/>
</dbReference>
<evidence type="ECO:0000313" key="1">
    <source>
        <dbReference type="EMBL" id="PUD43370.1"/>
    </source>
</evidence>
<organism evidence="1 2">
    <name type="scientific">Helicobacter pylori</name>
    <name type="common">Campylobacter pylori</name>
    <dbReference type="NCBI Taxonomy" id="210"/>
    <lineage>
        <taxon>Bacteria</taxon>
        <taxon>Pseudomonadati</taxon>
        <taxon>Campylobacterota</taxon>
        <taxon>Epsilonproteobacteria</taxon>
        <taxon>Campylobacterales</taxon>
        <taxon>Helicobacteraceae</taxon>
        <taxon>Helicobacter</taxon>
    </lineage>
</organism>
<accession>A0A2T6SYS8</accession>
<protein>
    <submittedName>
        <fullName evidence="1">Sortase</fullName>
    </submittedName>
</protein>
<proteinExistence type="predicted"/>
<feature type="non-terminal residue" evidence="1">
    <location>
        <position position="65"/>
    </location>
</feature>